<evidence type="ECO:0000313" key="11">
    <source>
        <dbReference type="EMBL" id="CAB3403427.1"/>
    </source>
</evidence>
<protein>
    <recommendedName>
        <fullName evidence="5">Large ribosomal subunit protein eL21</fullName>
    </recommendedName>
    <alternativeName>
        <fullName evidence="6">60S ribosomal protein L21</fullName>
    </alternativeName>
</protein>
<evidence type="ECO:0000256" key="6">
    <source>
        <dbReference type="ARBA" id="ARBA00035327"/>
    </source>
</evidence>
<keyword evidence="4" id="KW-0687">Ribonucleoprotein</keyword>
<dbReference type="InterPro" id="IPR036948">
    <property type="entry name" value="Ribosomal_eL21_sf"/>
</dbReference>
<dbReference type="GO" id="GO:0005634">
    <property type="term" value="C:nucleus"/>
    <property type="evidence" value="ECO:0007669"/>
    <property type="project" value="UniProtKB-SubCell"/>
</dbReference>
<dbReference type="Gene3D" id="2.30.30.70">
    <property type="entry name" value="Ribosomal protein L21"/>
    <property type="match status" value="1"/>
</dbReference>
<dbReference type="EMBL" id="CADEPM010000003">
    <property type="protein sequence ID" value="CAB3403427.1"/>
    <property type="molecule type" value="Genomic_DNA"/>
</dbReference>
<comment type="subcellular location">
    <subcellularLocation>
        <location evidence="1">Nucleus</location>
    </subcellularLocation>
</comment>
<organism evidence="11 12">
    <name type="scientific">Caenorhabditis bovis</name>
    <dbReference type="NCBI Taxonomy" id="2654633"/>
    <lineage>
        <taxon>Eukaryota</taxon>
        <taxon>Metazoa</taxon>
        <taxon>Ecdysozoa</taxon>
        <taxon>Nematoda</taxon>
        <taxon>Chromadorea</taxon>
        <taxon>Rhabditida</taxon>
        <taxon>Rhabditina</taxon>
        <taxon>Rhabditomorpha</taxon>
        <taxon>Rhabditoidea</taxon>
        <taxon>Rhabditidae</taxon>
        <taxon>Peloderinae</taxon>
        <taxon>Caenorhabditis</taxon>
    </lineage>
</organism>
<gene>
    <name evidence="11" type="ORF">CBOVIS_LOCUS5901</name>
</gene>
<evidence type="ECO:0000259" key="10">
    <source>
        <dbReference type="PROSITE" id="PS51293"/>
    </source>
</evidence>
<dbReference type="GO" id="GO:0006412">
    <property type="term" value="P:translation"/>
    <property type="evidence" value="ECO:0007669"/>
    <property type="project" value="InterPro"/>
</dbReference>
<feature type="region of interest" description="Disordered" evidence="8">
    <location>
        <begin position="1014"/>
        <end position="1052"/>
    </location>
</feature>
<feature type="coiled-coil region" evidence="7">
    <location>
        <begin position="1133"/>
        <end position="1160"/>
    </location>
</feature>
<keyword evidence="3" id="KW-0689">Ribosomal protein</keyword>
<feature type="domain" description="SANT" evidence="10">
    <location>
        <begin position="576"/>
        <end position="622"/>
    </location>
</feature>
<accession>A0A8S1ETU6</accession>
<feature type="compositionally biased region" description="Basic and acidic residues" evidence="8">
    <location>
        <begin position="475"/>
        <end position="515"/>
    </location>
</feature>
<dbReference type="InterPro" id="IPR001005">
    <property type="entry name" value="SANT/Myb"/>
</dbReference>
<reference evidence="11 12" key="1">
    <citation type="submission" date="2020-04" db="EMBL/GenBank/DDBJ databases">
        <authorList>
            <person name="Laetsch R D."/>
            <person name="Stevens L."/>
            <person name="Kumar S."/>
            <person name="Blaxter L. M."/>
        </authorList>
    </citation>
    <scope>NUCLEOTIDE SEQUENCE [LARGE SCALE GENOMIC DNA]</scope>
</reference>
<evidence type="ECO:0000256" key="8">
    <source>
        <dbReference type="SAM" id="MobiDB-lite"/>
    </source>
</evidence>
<feature type="region of interest" description="Disordered" evidence="8">
    <location>
        <begin position="222"/>
        <end position="276"/>
    </location>
</feature>
<dbReference type="Proteomes" id="UP000494206">
    <property type="component" value="Unassembled WGS sequence"/>
</dbReference>
<dbReference type="FunFam" id="6.10.250.3260:FF:000001">
    <property type="entry name" value="60S ribosomal protein L21"/>
    <property type="match status" value="1"/>
</dbReference>
<sequence length="1258" mass="143036">MTNSKGLRRGTRYMFARDFRKHGVEHLSTYYTQYKRGDLVDIVTNGAFQKGMPFKAYHGRTGRIFNVTKSAVGIIVNKRVRGKILPKRINIRVEHIKPSKCRLDFLARVKSNDEKRKAAKAAKQPVPALKRLPVEPRAAHTVTTKDNAPELLAPLHASRLIANHETPPHTSIVVVDDTPSFIDCPQFSSSIETLAEMEENDIEMPPAARRDDGEDDVEIISIGIHSDDEDIDVDEERAANEEHEESEEEEDDDDGDAPNDANPAADPNRNDDGDEWVSVRFNGQEIRCRRGDVMNLTQSANLRPEAMDKNSEEYKKFIKGEINKIMIENDNPRRHRMVYIDYNAVADYLALNGGGLVGEVRQERERKKEHAIRNMIKMFIAAQNEGMHNQHVDMLAVAEYINENDDDMISKVRDVIADLERKRKRRKKWTRCTPLDDEILDNLEAEIMGKRKLVHTYREKQREFEKLIDDWENSEEKKTHDAITREALEKVFPDMRKEREDRERQARGERTRGEDPNAAQNRKAAEEKVIKGRASPPPLLTHRERKEDVFVERPGAVITDMADRHRRMIDECLAAWSDEERKVFKARLPDHCKNFGAMSKYFIDKSPSDCVLFYYLTKKKEMYKSTFAKKKRKFHKSKMRLQPASSPPDEDLALFRIMVPIGPFADEKKMPMCFMCCQNIDGVEIPGCQLPREGYELYALSPELNAAICFRCREETVKLKYLNRCSSETCMTKRKNKPSKPLPANLKELTLRERAFVFDKIEASRASLKFCAACQKKFLNILQKIEDNDPEIRAEIDRYEGQVAWTDAEIARLTSIINRFGIHNWMDISNEMERRTWMECRRQYQKLNGMKQDEVDAMNGDNGRAKDEEMDQTVDSPTTSADKKLADAKEEQEEDEEVDDEEDDEELRVEPEPETTRRGVKRPAGGSPAALIPQDDEPDVIEIEEPPQSGPLLPDEIEKVEEAPAAPAAKRVAVDDEPGPAPPPEIIIDEPAEVTMPTAAATTTSSSSVVMGSITAGTPFQRPTPTEATAPPPPPIAAPASAPPPPAALSPDDINRQITEIIRRAIPDFGQQLTAASQQQIVQALLASGNPQVLQLLRVAPTAPAILRPTPITPSPAPAPPKTYRAPQPIFELSRIKEELKKKEIEARQAFDEVQKKTAELAILDAQFQLMTQQRGTLPTQNRNTYDYMCQKIQSHESKIAKLRADRDALEKRRTECLITVQNFSEFILRHEAQSSPSTSHIPKVAILRFLNDIRRGH</sequence>
<dbReference type="AlphaFoldDB" id="A0A8S1ETU6"/>
<dbReference type="PROSITE" id="PS01171">
    <property type="entry name" value="RIBOSOMAL_L21E"/>
    <property type="match status" value="1"/>
</dbReference>
<feature type="compositionally biased region" description="Acidic residues" evidence="8">
    <location>
        <begin position="890"/>
        <end position="907"/>
    </location>
</feature>
<dbReference type="SMART" id="SM00717">
    <property type="entry name" value="SANT"/>
    <property type="match status" value="2"/>
</dbReference>
<feature type="compositionally biased region" description="Pro residues" evidence="8">
    <location>
        <begin position="1030"/>
        <end position="1048"/>
    </location>
</feature>
<evidence type="ECO:0000259" key="9">
    <source>
        <dbReference type="PROSITE" id="PS50090"/>
    </source>
</evidence>
<comment type="similarity">
    <text evidence="2">Belongs to the eukaryotic ribosomal protein eL21 family.</text>
</comment>
<comment type="caution">
    <text evidence="11">The sequence shown here is derived from an EMBL/GenBank/DDBJ whole genome shotgun (WGS) entry which is preliminary data.</text>
</comment>
<dbReference type="InterPro" id="IPR018259">
    <property type="entry name" value="Ribosomal_eL21_CS"/>
</dbReference>
<dbReference type="InterPro" id="IPR008991">
    <property type="entry name" value="Translation_prot_SH3-like_sf"/>
</dbReference>
<proteinExistence type="inferred from homology"/>
<dbReference type="CDD" id="cd00167">
    <property type="entry name" value="SANT"/>
    <property type="match status" value="1"/>
</dbReference>
<dbReference type="PANTHER" id="PTHR20981">
    <property type="entry name" value="60S RIBOSOMAL PROTEIN L21"/>
    <property type="match status" value="1"/>
</dbReference>
<dbReference type="PROSITE" id="PS50090">
    <property type="entry name" value="MYB_LIKE"/>
    <property type="match status" value="1"/>
</dbReference>
<feature type="region of interest" description="Disordered" evidence="8">
    <location>
        <begin position="849"/>
        <end position="993"/>
    </location>
</feature>
<keyword evidence="12" id="KW-1185">Reference proteome</keyword>
<dbReference type="InterPro" id="IPR009057">
    <property type="entry name" value="Homeodomain-like_sf"/>
</dbReference>
<evidence type="ECO:0000256" key="2">
    <source>
        <dbReference type="ARBA" id="ARBA00008427"/>
    </source>
</evidence>
<dbReference type="PROSITE" id="PS51293">
    <property type="entry name" value="SANT"/>
    <property type="match status" value="1"/>
</dbReference>
<dbReference type="GO" id="GO:0005840">
    <property type="term" value="C:ribosome"/>
    <property type="evidence" value="ECO:0007669"/>
    <property type="project" value="UniProtKB-KW"/>
</dbReference>
<evidence type="ECO:0000256" key="3">
    <source>
        <dbReference type="ARBA" id="ARBA00022980"/>
    </source>
</evidence>
<feature type="compositionally biased region" description="Acidic residues" evidence="8">
    <location>
        <begin position="242"/>
        <end position="257"/>
    </location>
</feature>
<evidence type="ECO:0000256" key="1">
    <source>
        <dbReference type="ARBA" id="ARBA00004123"/>
    </source>
</evidence>
<dbReference type="Gene3D" id="1.10.10.60">
    <property type="entry name" value="Homeodomain-like"/>
    <property type="match status" value="2"/>
</dbReference>
<name>A0A8S1ETU6_9PELO</name>
<feature type="compositionally biased region" description="Acidic residues" evidence="8">
    <location>
        <begin position="934"/>
        <end position="945"/>
    </location>
</feature>
<dbReference type="Pfam" id="PF01157">
    <property type="entry name" value="Ribosomal_L21e"/>
    <property type="match status" value="1"/>
</dbReference>
<dbReference type="SUPFAM" id="SSF50104">
    <property type="entry name" value="Translation proteins SH3-like domain"/>
    <property type="match status" value="1"/>
</dbReference>
<evidence type="ECO:0000256" key="4">
    <source>
        <dbReference type="ARBA" id="ARBA00023274"/>
    </source>
</evidence>
<dbReference type="InterPro" id="IPR017884">
    <property type="entry name" value="SANT_dom"/>
</dbReference>
<dbReference type="GO" id="GO:1990904">
    <property type="term" value="C:ribonucleoprotein complex"/>
    <property type="evidence" value="ECO:0007669"/>
    <property type="project" value="UniProtKB-KW"/>
</dbReference>
<dbReference type="OrthoDB" id="1539250at2759"/>
<evidence type="ECO:0000256" key="7">
    <source>
        <dbReference type="SAM" id="Coils"/>
    </source>
</evidence>
<dbReference type="SUPFAM" id="SSF46689">
    <property type="entry name" value="Homeodomain-like"/>
    <property type="match status" value="2"/>
</dbReference>
<feature type="compositionally biased region" description="Low complexity" evidence="8">
    <location>
        <begin position="258"/>
        <end position="267"/>
    </location>
</feature>
<feature type="compositionally biased region" description="Basic and acidic residues" evidence="8">
    <location>
        <begin position="908"/>
        <end position="917"/>
    </location>
</feature>
<dbReference type="GO" id="GO:0003735">
    <property type="term" value="F:structural constituent of ribosome"/>
    <property type="evidence" value="ECO:0007669"/>
    <property type="project" value="InterPro"/>
</dbReference>
<dbReference type="FunFam" id="2.30.30.70:FF:000001">
    <property type="entry name" value="60S ribosomal protein L21"/>
    <property type="match status" value="1"/>
</dbReference>
<dbReference type="Pfam" id="PF00249">
    <property type="entry name" value="Myb_DNA-binding"/>
    <property type="match status" value="1"/>
</dbReference>
<keyword evidence="7" id="KW-0175">Coiled coil</keyword>
<evidence type="ECO:0000313" key="12">
    <source>
        <dbReference type="Proteomes" id="UP000494206"/>
    </source>
</evidence>
<dbReference type="InterPro" id="IPR001147">
    <property type="entry name" value="Ribosomal_eL21"/>
</dbReference>
<feature type="domain" description="Myb-like" evidence="9">
    <location>
        <begin position="805"/>
        <end position="848"/>
    </location>
</feature>
<evidence type="ECO:0000256" key="5">
    <source>
        <dbReference type="ARBA" id="ARBA00035219"/>
    </source>
</evidence>
<dbReference type="Gene3D" id="6.10.250.3260">
    <property type="match status" value="1"/>
</dbReference>
<feature type="region of interest" description="Disordered" evidence="8">
    <location>
        <begin position="475"/>
        <end position="540"/>
    </location>
</feature>